<proteinExistence type="predicted"/>
<evidence type="ECO:0000313" key="2">
    <source>
        <dbReference type="Proteomes" id="UP000265703"/>
    </source>
</evidence>
<protein>
    <submittedName>
        <fullName evidence="1">Uncharacterized protein</fullName>
    </submittedName>
</protein>
<dbReference type="EMBL" id="QKYT01000132">
    <property type="protein sequence ID" value="RIA92222.1"/>
    <property type="molecule type" value="Genomic_DNA"/>
</dbReference>
<comment type="caution">
    <text evidence="1">The sequence shown here is derived from an EMBL/GenBank/DDBJ whole genome shotgun (WGS) entry which is preliminary data.</text>
</comment>
<organism evidence="1 2">
    <name type="scientific">Glomus cerebriforme</name>
    <dbReference type="NCBI Taxonomy" id="658196"/>
    <lineage>
        <taxon>Eukaryota</taxon>
        <taxon>Fungi</taxon>
        <taxon>Fungi incertae sedis</taxon>
        <taxon>Mucoromycota</taxon>
        <taxon>Glomeromycotina</taxon>
        <taxon>Glomeromycetes</taxon>
        <taxon>Glomerales</taxon>
        <taxon>Glomeraceae</taxon>
        <taxon>Glomus</taxon>
    </lineage>
</organism>
<dbReference type="AlphaFoldDB" id="A0A397T321"/>
<gene>
    <name evidence="1" type="ORF">C1645_821019</name>
</gene>
<evidence type="ECO:0000313" key="1">
    <source>
        <dbReference type="EMBL" id="RIA92222.1"/>
    </source>
</evidence>
<sequence length="103" mass="12224">MISYIEETPNNEETPISSYYHTFRYGGYRFTFNGVLIQEVIQLLSWLPHDQVSVPIPELTDLERTNVEDSIIKLDYFPYFINQVLTWKCSPRVEYKKGLSLRQ</sequence>
<accession>A0A397T321</accession>
<dbReference type="Proteomes" id="UP000265703">
    <property type="component" value="Unassembled WGS sequence"/>
</dbReference>
<name>A0A397T321_9GLOM</name>
<keyword evidence="2" id="KW-1185">Reference proteome</keyword>
<reference evidence="1 2" key="1">
    <citation type="submission" date="2018-06" db="EMBL/GenBank/DDBJ databases">
        <title>Comparative genomics reveals the genomic features of Rhizophagus irregularis, R. cerebriforme, R. diaphanum and Gigaspora rosea, and their symbiotic lifestyle signature.</title>
        <authorList>
            <person name="Morin E."/>
            <person name="San Clemente H."/>
            <person name="Chen E.C.H."/>
            <person name="De La Providencia I."/>
            <person name="Hainaut M."/>
            <person name="Kuo A."/>
            <person name="Kohler A."/>
            <person name="Murat C."/>
            <person name="Tang N."/>
            <person name="Roy S."/>
            <person name="Loubradou J."/>
            <person name="Henrissat B."/>
            <person name="Grigoriev I.V."/>
            <person name="Corradi N."/>
            <person name="Roux C."/>
            <person name="Martin F.M."/>
        </authorList>
    </citation>
    <scope>NUCLEOTIDE SEQUENCE [LARGE SCALE GENOMIC DNA]</scope>
    <source>
        <strain evidence="1 2">DAOM 227022</strain>
    </source>
</reference>